<dbReference type="EMBL" id="WTUW01000001">
    <property type="protein sequence ID" value="MZR29870.1"/>
    <property type="molecule type" value="Genomic_DNA"/>
</dbReference>
<organism evidence="15 16">
    <name type="scientific">Sneathiella litorea</name>
    <dbReference type="NCBI Taxonomy" id="2606216"/>
    <lineage>
        <taxon>Bacteria</taxon>
        <taxon>Pseudomonadati</taxon>
        <taxon>Pseudomonadota</taxon>
        <taxon>Alphaproteobacteria</taxon>
        <taxon>Sneathiellales</taxon>
        <taxon>Sneathiellaceae</taxon>
        <taxon>Sneathiella</taxon>
    </lineage>
</organism>
<dbReference type="GO" id="GO:0004411">
    <property type="term" value="F:homogentisate 1,2-dioxygenase activity"/>
    <property type="evidence" value="ECO:0007669"/>
    <property type="project" value="UniProtKB-UniRule"/>
</dbReference>
<dbReference type="GO" id="GO:0006559">
    <property type="term" value="P:L-phenylalanine catabolic process"/>
    <property type="evidence" value="ECO:0007669"/>
    <property type="project" value="UniProtKB-UniRule"/>
</dbReference>
<comment type="pathway">
    <text evidence="9">Amino-acid degradation; L-phenylalanine degradation; acetoacetate and fumarate from L-phenylalanine: step 4/6.</text>
</comment>
<feature type="binding site" evidence="12">
    <location>
        <position position="345"/>
    </location>
    <ligand>
        <name>homogentisate</name>
        <dbReference type="ChEBI" id="CHEBI:16169"/>
    </ligand>
</feature>
<feature type="binding site" evidence="12">
    <location>
        <position position="366"/>
    </location>
    <ligand>
        <name>Fe cation</name>
        <dbReference type="ChEBI" id="CHEBI:24875"/>
    </ligand>
</feature>
<evidence type="ECO:0000256" key="6">
    <source>
        <dbReference type="ARBA" id="ARBA00023002"/>
    </source>
</evidence>
<keyword evidence="3 9" id="KW-0479">Metal-binding</keyword>
<dbReference type="RefSeq" id="WP_161314415.1">
    <property type="nucleotide sequence ID" value="NZ_WTUW01000001.1"/>
</dbReference>
<feature type="active site" description="Proton acceptor" evidence="9 11">
    <location>
        <position position="287"/>
    </location>
</feature>
<dbReference type="PANTHER" id="PTHR11056:SF0">
    <property type="entry name" value="HOMOGENTISATE 1,2-DIOXYGENASE"/>
    <property type="match status" value="1"/>
</dbReference>
<evidence type="ECO:0000256" key="7">
    <source>
        <dbReference type="ARBA" id="ARBA00023004"/>
    </source>
</evidence>
<dbReference type="SUPFAM" id="SSF51182">
    <property type="entry name" value="RmlC-like cupins"/>
    <property type="match status" value="1"/>
</dbReference>
<proteinExistence type="inferred from homology"/>
<evidence type="ECO:0000256" key="11">
    <source>
        <dbReference type="PIRSR" id="PIRSR605708-1"/>
    </source>
</evidence>
<dbReference type="Pfam" id="PF04209">
    <property type="entry name" value="HgmA_C"/>
    <property type="match status" value="1"/>
</dbReference>
<dbReference type="GO" id="GO:0006572">
    <property type="term" value="P:L-tyrosine catabolic process"/>
    <property type="evidence" value="ECO:0007669"/>
    <property type="project" value="UniProtKB-UniRule"/>
</dbReference>
<dbReference type="GO" id="GO:0005506">
    <property type="term" value="F:iron ion binding"/>
    <property type="evidence" value="ECO:0007669"/>
    <property type="project" value="UniProtKB-UniRule"/>
</dbReference>
<accession>A0A6L8W660</accession>
<evidence type="ECO:0000256" key="4">
    <source>
        <dbReference type="ARBA" id="ARBA00022878"/>
    </source>
</evidence>
<keyword evidence="6 9" id="KW-0560">Oxidoreductase</keyword>
<name>A0A6L8W660_9PROT</name>
<comment type="function">
    <text evidence="9">Involved in the catabolism of homogentisate (2,5-dihydroxyphenylacetate or 2,5-OH-PhAc), a central intermediate in the degradation of phenylalanine and tyrosine. Catalyzes the oxidative ring cleavage of the aromatic ring of homogentisate to yield maleylacetoacetate.</text>
</comment>
<keyword evidence="16" id="KW-1185">Reference proteome</keyword>
<evidence type="ECO:0000313" key="16">
    <source>
        <dbReference type="Proteomes" id="UP000476030"/>
    </source>
</evidence>
<evidence type="ECO:0000256" key="12">
    <source>
        <dbReference type="PIRSR" id="PIRSR605708-2"/>
    </source>
</evidence>
<evidence type="ECO:0000256" key="3">
    <source>
        <dbReference type="ARBA" id="ARBA00022723"/>
    </source>
</evidence>
<evidence type="ECO:0000256" key="1">
    <source>
        <dbReference type="ARBA" id="ARBA00001962"/>
    </source>
</evidence>
<sequence>MALAYLTGFNNEFETEALPGALPQGRNNPQKCAYGLYAEQLSGTAFTAPNATNARSWLYRMRPSVRHVRQFDPLQRPLWKSAPSVYEEAPLGQFRWDPIPIPDDSTTFIGGMRTITTAGSVLSQAGMAAHIYLANADMTDDYFLNADGEMLLVPERGRLRIITELGILVVSPLEICVLPRGMMFRVELMDGTARGYICENYGPRFTLPERGPIGANGLANPRDFKYPVAAYEEKETPCRIEVKWGGKFYATKIGHSPLDVVAWHGNFAPYKYDLRHFNTIGSISFDHPDPSIFTVLTAPSGEPGTANVDLAIFPPRWMVAEDTFRPPWYHRNIMSEFMGLIEGQYDAKEEGFLPGGMSLHNMMLPHGPDTFGFEKASNAELTPQKLEETMAFMFETRLPQLVTEFAARHDSLQKNYINCWDGLEKKFDGTIEGKK</sequence>
<evidence type="ECO:0000256" key="9">
    <source>
        <dbReference type="HAMAP-Rule" id="MF_00334"/>
    </source>
</evidence>
<comment type="subunit">
    <text evidence="9">Hexamer; dimer of trimers.</text>
</comment>
<keyword evidence="5 9" id="KW-0223">Dioxygenase</keyword>
<dbReference type="Gene3D" id="2.60.120.10">
    <property type="entry name" value="Jelly Rolls"/>
    <property type="match status" value="1"/>
</dbReference>
<keyword evidence="7 9" id="KW-0408">Iron</keyword>
<feature type="binding site" evidence="9 12">
    <location>
        <position position="366"/>
    </location>
    <ligand>
        <name>homogentisate</name>
        <dbReference type="ChEBI" id="CHEBI:16169"/>
    </ligand>
</feature>
<dbReference type="Pfam" id="PF20510">
    <property type="entry name" value="HgmA_N"/>
    <property type="match status" value="1"/>
</dbReference>
<dbReference type="Proteomes" id="UP000476030">
    <property type="component" value="Unassembled WGS sequence"/>
</dbReference>
<gene>
    <name evidence="9" type="primary">hmgA</name>
    <name evidence="15" type="ORF">GQE98_04390</name>
</gene>
<comment type="catalytic activity">
    <reaction evidence="9">
        <text>homogentisate + O2 = 4-maleylacetoacetate + H(+)</text>
        <dbReference type="Rhea" id="RHEA:15449"/>
        <dbReference type="ChEBI" id="CHEBI:15378"/>
        <dbReference type="ChEBI" id="CHEBI:15379"/>
        <dbReference type="ChEBI" id="CHEBI:16169"/>
        <dbReference type="ChEBI" id="CHEBI:17105"/>
        <dbReference type="EC" id="1.13.11.5"/>
    </reaction>
</comment>
<dbReference type="NCBIfam" id="TIGR01015">
    <property type="entry name" value="hmgA"/>
    <property type="match status" value="1"/>
</dbReference>
<dbReference type="InterPro" id="IPR011051">
    <property type="entry name" value="RmlC_Cupin_sf"/>
</dbReference>
<evidence type="ECO:0000256" key="5">
    <source>
        <dbReference type="ARBA" id="ARBA00022964"/>
    </source>
</evidence>
<evidence type="ECO:0000256" key="10">
    <source>
        <dbReference type="NCBIfam" id="TIGR01015"/>
    </source>
</evidence>
<dbReference type="InterPro" id="IPR046451">
    <property type="entry name" value="HgmA_C"/>
</dbReference>
<reference evidence="15 16" key="1">
    <citation type="submission" date="2019-12" db="EMBL/GenBank/DDBJ databases">
        <title>Snethiella sp. nov. sp. isolated from sea sand.</title>
        <authorList>
            <person name="Kim J."/>
            <person name="Jeong S.E."/>
            <person name="Jung H.S."/>
            <person name="Jeon C.O."/>
        </authorList>
    </citation>
    <scope>NUCLEOTIDE SEQUENCE [LARGE SCALE GENOMIC DNA]</scope>
    <source>
        <strain evidence="15 16">DP05</strain>
    </source>
</reference>
<comment type="similarity">
    <text evidence="2 9">Belongs to the homogentisate dioxygenase family.</text>
</comment>
<dbReference type="PANTHER" id="PTHR11056">
    <property type="entry name" value="HOMOGENTISATE 1,2-DIOXYGENASE"/>
    <property type="match status" value="1"/>
</dbReference>
<keyword evidence="4 9" id="KW-0828">Tyrosine catabolism</keyword>
<comment type="cofactor">
    <cofactor evidence="1 9 12">
        <name>Fe cation</name>
        <dbReference type="ChEBI" id="CHEBI:24875"/>
    </cofactor>
</comment>
<evidence type="ECO:0000256" key="8">
    <source>
        <dbReference type="ARBA" id="ARBA00023232"/>
    </source>
</evidence>
<dbReference type="InterPro" id="IPR046452">
    <property type="entry name" value="HgmA_N"/>
</dbReference>
<feature type="binding site" evidence="12">
    <location>
        <position position="330"/>
    </location>
    <ligand>
        <name>Fe cation</name>
        <dbReference type="ChEBI" id="CHEBI:24875"/>
    </ligand>
</feature>
<evidence type="ECO:0000313" key="15">
    <source>
        <dbReference type="EMBL" id="MZR29870.1"/>
    </source>
</evidence>
<comment type="caution">
    <text evidence="9">Lacks conserved residue(s) required for the propagation of feature annotation.</text>
</comment>
<dbReference type="CDD" id="cd07000">
    <property type="entry name" value="cupin_HGO_N"/>
    <property type="match status" value="1"/>
</dbReference>
<dbReference type="EC" id="1.13.11.5" evidence="9 10"/>
<evidence type="ECO:0000259" key="13">
    <source>
        <dbReference type="Pfam" id="PF04209"/>
    </source>
</evidence>
<keyword evidence="8 9" id="KW-0585">Phenylalanine catabolism</keyword>
<dbReference type="InterPro" id="IPR022950">
    <property type="entry name" value="Homogentis_dOase_bac"/>
</dbReference>
<feature type="domain" description="Homogentisate 1,2-dioxygenase C-terminal" evidence="13">
    <location>
        <begin position="276"/>
        <end position="427"/>
    </location>
</feature>
<dbReference type="UniPathway" id="UPA00139">
    <property type="reaction ID" value="UER00339"/>
</dbReference>
<comment type="caution">
    <text evidence="15">The sequence shown here is derived from an EMBL/GenBank/DDBJ whole genome shotgun (WGS) entry which is preliminary data.</text>
</comment>
<dbReference type="AlphaFoldDB" id="A0A6L8W660"/>
<dbReference type="FunFam" id="2.60.120.10:FF:000053">
    <property type="entry name" value="Homogentisate 1,2-dioxygenase"/>
    <property type="match status" value="1"/>
</dbReference>
<feature type="domain" description="Homogentisate 1,2-dioxygenase N-terminal" evidence="14">
    <location>
        <begin position="4"/>
        <end position="274"/>
    </location>
</feature>
<dbReference type="InterPro" id="IPR014710">
    <property type="entry name" value="RmlC-like_jellyroll"/>
</dbReference>
<feature type="binding site" evidence="12">
    <location>
        <position position="336"/>
    </location>
    <ligand>
        <name>Fe cation</name>
        <dbReference type="ChEBI" id="CHEBI:24875"/>
    </ligand>
</feature>
<dbReference type="HAMAP" id="MF_00334">
    <property type="entry name" value="Homogentis_dioxygen"/>
    <property type="match status" value="1"/>
</dbReference>
<protein>
    <recommendedName>
        <fullName evidence="9 10">Homogentisate 1,2-dioxygenase</fullName>
        <shortName evidence="9">HGDO</shortName>
        <ecNumber evidence="9 10">1.13.11.5</ecNumber>
    </recommendedName>
    <alternativeName>
        <fullName evidence="9">Homogentisate oxygenase</fullName>
    </alternativeName>
    <alternativeName>
        <fullName evidence="9">Homogentisic acid oxidase</fullName>
    </alternativeName>
    <alternativeName>
        <fullName evidence="9">Homogentisicase</fullName>
    </alternativeName>
</protein>
<dbReference type="InterPro" id="IPR005708">
    <property type="entry name" value="Homogentis_dOase"/>
</dbReference>
<dbReference type="GO" id="GO:0005737">
    <property type="term" value="C:cytoplasm"/>
    <property type="evidence" value="ECO:0007669"/>
    <property type="project" value="TreeGrafter"/>
</dbReference>
<evidence type="ECO:0000256" key="2">
    <source>
        <dbReference type="ARBA" id="ARBA00007757"/>
    </source>
</evidence>
<evidence type="ECO:0000259" key="14">
    <source>
        <dbReference type="Pfam" id="PF20510"/>
    </source>
</evidence>